<dbReference type="FunFam" id="3.30.1060.10:FF:000003">
    <property type="entry name" value="Peptide methionine sulfoxide reductase MsrA"/>
    <property type="match status" value="1"/>
</dbReference>
<evidence type="ECO:0000256" key="4">
    <source>
        <dbReference type="ARBA" id="ARBA00048782"/>
    </source>
</evidence>
<sequence>MKKRKKWLFVGVFVLIAVFVIPEVYAYFTKQNYESEVIAEDERPEGYETATLAGGCFWCMEPPFEKLKGVSEVVSGYTGGRTENPTYKEVSSGNTGHIEAVQVYYDPDVLTYEQILEVYWRQINPTDDGGQFVDRGEQYTTAIFYHSDEQKQIAETSRESLDESGGFDQPIVTPIRKAETFYKAEEYHQDYYEKNTFRYKIYRGNSGRDDYLEKVWGEDRKTNLPEK</sequence>
<proteinExistence type="inferred from homology"/>
<dbReference type="InterPro" id="IPR036509">
    <property type="entry name" value="Met_Sox_Rdtase_MsrA_sf"/>
</dbReference>
<comment type="function">
    <text evidence="5">Has an important function as a repair enzyme for proteins that have been inactivated by oxidation. Catalyzes the reversible oxidation-reduction of methionine sulfoxide in proteins to methionine.</text>
</comment>
<organism evidence="7 8">
    <name type="scientific">Halobacillus yeomjeoni</name>
    <dbReference type="NCBI Taxonomy" id="311194"/>
    <lineage>
        <taxon>Bacteria</taxon>
        <taxon>Bacillati</taxon>
        <taxon>Bacillota</taxon>
        <taxon>Bacilli</taxon>
        <taxon>Bacillales</taxon>
        <taxon>Bacillaceae</taxon>
        <taxon>Halobacillus</taxon>
    </lineage>
</organism>
<gene>
    <name evidence="5 7" type="primary">msrA</name>
    <name evidence="7" type="ORF">H0267_13205</name>
</gene>
<evidence type="ECO:0000256" key="3">
    <source>
        <dbReference type="ARBA" id="ARBA00047806"/>
    </source>
</evidence>
<dbReference type="Proteomes" id="UP000614490">
    <property type="component" value="Unassembled WGS sequence"/>
</dbReference>
<comment type="caution">
    <text evidence="7">The sequence shown here is derived from an EMBL/GenBank/DDBJ whole genome shotgun (WGS) entry which is preliminary data.</text>
</comment>
<feature type="active site" evidence="5">
    <location>
        <position position="56"/>
    </location>
</feature>
<keyword evidence="8" id="KW-1185">Reference proteome</keyword>
<dbReference type="GO" id="GO:0008113">
    <property type="term" value="F:peptide-methionine (S)-S-oxide reductase activity"/>
    <property type="evidence" value="ECO:0007669"/>
    <property type="project" value="UniProtKB-UniRule"/>
</dbReference>
<reference evidence="7 8" key="1">
    <citation type="journal article" date="2005" name="Int. J. Syst. Evol. Microbiol.">
        <title>Halobacillus yeomjeoni sp. nov., isolated from a marine solar saltern in Korea.</title>
        <authorList>
            <person name="Yoon J.H."/>
            <person name="Kang S.J."/>
            <person name="Lee C.H."/>
            <person name="Oh H.W."/>
            <person name="Oh T.K."/>
        </authorList>
    </citation>
    <scope>NUCLEOTIDE SEQUENCE [LARGE SCALE GENOMIC DNA]</scope>
    <source>
        <strain evidence="7 8">KCTC 3957</strain>
    </source>
</reference>
<feature type="domain" description="Peptide methionine sulphoxide reductase MsrA" evidence="6">
    <location>
        <begin position="49"/>
        <end position="200"/>
    </location>
</feature>
<accession>A0A931MVL6</accession>
<evidence type="ECO:0000259" key="6">
    <source>
        <dbReference type="Pfam" id="PF01625"/>
    </source>
</evidence>
<keyword evidence="2 5" id="KW-0560">Oxidoreductase</keyword>
<dbReference type="EC" id="1.8.4.11" evidence="5"/>
<comment type="catalytic activity">
    <reaction evidence="4 5">
        <text>[thioredoxin]-disulfide + L-methionine + H2O = L-methionine (S)-S-oxide + [thioredoxin]-dithiol</text>
        <dbReference type="Rhea" id="RHEA:19993"/>
        <dbReference type="Rhea" id="RHEA-COMP:10698"/>
        <dbReference type="Rhea" id="RHEA-COMP:10700"/>
        <dbReference type="ChEBI" id="CHEBI:15377"/>
        <dbReference type="ChEBI" id="CHEBI:29950"/>
        <dbReference type="ChEBI" id="CHEBI:50058"/>
        <dbReference type="ChEBI" id="CHEBI:57844"/>
        <dbReference type="ChEBI" id="CHEBI:58772"/>
        <dbReference type="EC" id="1.8.4.11"/>
    </reaction>
</comment>
<dbReference type="PANTHER" id="PTHR43774:SF1">
    <property type="entry name" value="PEPTIDE METHIONINE SULFOXIDE REDUCTASE MSRA 2"/>
    <property type="match status" value="1"/>
</dbReference>
<dbReference type="Pfam" id="PF01625">
    <property type="entry name" value="PMSR"/>
    <property type="match status" value="1"/>
</dbReference>
<dbReference type="InterPro" id="IPR002569">
    <property type="entry name" value="Met_Sox_Rdtase_MsrA_dom"/>
</dbReference>
<dbReference type="RefSeq" id="WP_197317820.1">
    <property type="nucleotide sequence ID" value="NZ_JADZSC010000003.1"/>
</dbReference>
<dbReference type="HAMAP" id="MF_01401">
    <property type="entry name" value="MsrA"/>
    <property type="match status" value="1"/>
</dbReference>
<dbReference type="PANTHER" id="PTHR43774">
    <property type="entry name" value="PEPTIDE METHIONINE SULFOXIDE REDUCTASE"/>
    <property type="match status" value="1"/>
</dbReference>
<dbReference type="AlphaFoldDB" id="A0A931MVL6"/>
<comment type="catalytic activity">
    <reaction evidence="3 5">
        <text>L-methionyl-[protein] + [thioredoxin]-disulfide + H2O = L-methionyl-(S)-S-oxide-[protein] + [thioredoxin]-dithiol</text>
        <dbReference type="Rhea" id="RHEA:14217"/>
        <dbReference type="Rhea" id="RHEA-COMP:10698"/>
        <dbReference type="Rhea" id="RHEA-COMP:10700"/>
        <dbReference type="Rhea" id="RHEA-COMP:12313"/>
        <dbReference type="Rhea" id="RHEA-COMP:12315"/>
        <dbReference type="ChEBI" id="CHEBI:15377"/>
        <dbReference type="ChEBI" id="CHEBI:16044"/>
        <dbReference type="ChEBI" id="CHEBI:29950"/>
        <dbReference type="ChEBI" id="CHEBI:44120"/>
        <dbReference type="ChEBI" id="CHEBI:50058"/>
        <dbReference type="EC" id="1.8.4.11"/>
    </reaction>
</comment>
<evidence type="ECO:0000313" key="8">
    <source>
        <dbReference type="Proteomes" id="UP000614490"/>
    </source>
</evidence>
<name>A0A931MVL6_9BACI</name>
<evidence type="ECO:0000256" key="5">
    <source>
        <dbReference type="HAMAP-Rule" id="MF_01401"/>
    </source>
</evidence>
<comment type="similarity">
    <text evidence="1 5">Belongs to the MsrA Met sulfoxide reductase family.</text>
</comment>
<dbReference type="Gene3D" id="3.30.1060.10">
    <property type="entry name" value="Peptide methionine sulphoxide reductase MsrA"/>
    <property type="match status" value="1"/>
</dbReference>
<dbReference type="EMBL" id="JADZSC010000003">
    <property type="protein sequence ID" value="MBH0231178.1"/>
    <property type="molecule type" value="Genomic_DNA"/>
</dbReference>
<evidence type="ECO:0000256" key="2">
    <source>
        <dbReference type="ARBA" id="ARBA00023002"/>
    </source>
</evidence>
<protein>
    <recommendedName>
        <fullName evidence="5">Peptide methionine sulfoxide reductase MsrA</fullName>
        <shortName evidence="5">Protein-methionine-S-oxide reductase</shortName>
        <ecNumber evidence="5">1.8.4.11</ecNumber>
    </recommendedName>
    <alternativeName>
        <fullName evidence="5">Peptide-methionine (S)-S-oxide reductase</fullName>
        <shortName evidence="5">Peptide Met(O) reductase</shortName>
    </alternativeName>
</protein>
<dbReference type="NCBIfam" id="TIGR00401">
    <property type="entry name" value="msrA"/>
    <property type="match status" value="1"/>
</dbReference>
<dbReference type="SUPFAM" id="SSF55068">
    <property type="entry name" value="Peptide methionine sulfoxide reductase"/>
    <property type="match status" value="1"/>
</dbReference>
<evidence type="ECO:0000256" key="1">
    <source>
        <dbReference type="ARBA" id="ARBA00005591"/>
    </source>
</evidence>
<evidence type="ECO:0000313" key="7">
    <source>
        <dbReference type="EMBL" id="MBH0231178.1"/>
    </source>
</evidence>